<dbReference type="PROSITE" id="PS51782">
    <property type="entry name" value="LYSM"/>
    <property type="match status" value="1"/>
</dbReference>
<evidence type="ECO:0000313" key="6">
    <source>
        <dbReference type="EMBL" id="OIV38893.1"/>
    </source>
</evidence>
<gene>
    <name evidence="6" type="ORF">BIV57_03695</name>
</gene>
<feature type="signal peptide" evidence="4">
    <location>
        <begin position="1"/>
        <end position="40"/>
    </location>
</feature>
<dbReference type="Proteomes" id="UP000243342">
    <property type="component" value="Unassembled WGS sequence"/>
</dbReference>
<evidence type="ECO:0000259" key="5">
    <source>
        <dbReference type="PROSITE" id="PS51782"/>
    </source>
</evidence>
<reference evidence="6 7" key="1">
    <citation type="submission" date="2016-10" db="EMBL/GenBank/DDBJ databases">
        <title>Genome sequence of Streptomyces gilvigriseus MUSC 26.</title>
        <authorList>
            <person name="Lee L.-H."/>
            <person name="Ser H.-L."/>
        </authorList>
    </citation>
    <scope>NUCLEOTIDE SEQUENCE [LARGE SCALE GENOMIC DNA]</scope>
    <source>
        <strain evidence="6 7">MUSC 26</strain>
    </source>
</reference>
<dbReference type="InterPro" id="IPR036779">
    <property type="entry name" value="LysM_dom_sf"/>
</dbReference>
<dbReference type="GO" id="GO:0016787">
    <property type="term" value="F:hydrolase activity"/>
    <property type="evidence" value="ECO:0007669"/>
    <property type="project" value="UniProtKB-KW"/>
</dbReference>
<evidence type="ECO:0000256" key="3">
    <source>
        <dbReference type="SAM" id="MobiDB-lite"/>
    </source>
</evidence>
<dbReference type="Gene3D" id="1.10.530.10">
    <property type="match status" value="1"/>
</dbReference>
<comment type="caution">
    <text evidence="6">The sequence shown here is derived from an EMBL/GenBank/DDBJ whole genome shotgun (WGS) entry which is preliminary data.</text>
</comment>
<dbReference type="SMART" id="SM00257">
    <property type="entry name" value="LysM"/>
    <property type="match status" value="1"/>
</dbReference>
<dbReference type="InterPro" id="IPR023346">
    <property type="entry name" value="Lysozyme-like_dom_sf"/>
</dbReference>
<dbReference type="Gene3D" id="3.10.350.10">
    <property type="entry name" value="LysM domain"/>
    <property type="match status" value="1"/>
</dbReference>
<dbReference type="EMBL" id="MLCF01000011">
    <property type="protein sequence ID" value="OIV38893.1"/>
    <property type="molecule type" value="Genomic_DNA"/>
</dbReference>
<dbReference type="InterPro" id="IPR018392">
    <property type="entry name" value="LysM"/>
</dbReference>
<feature type="chain" id="PRO_5009643293" description="LysM domain-containing protein" evidence="4">
    <location>
        <begin position="41"/>
        <end position="302"/>
    </location>
</feature>
<feature type="region of interest" description="Disordered" evidence="3">
    <location>
        <begin position="115"/>
        <end position="248"/>
    </location>
</feature>
<dbReference type="Pfam" id="PF06737">
    <property type="entry name" value="Transglycosylas"/>
    <property type="match status" value="1"/>
</dbReference>
<evidence type="ECO:0000256" key="4">
    <source>
        <dbReference type="SAM" id="SignalP"/>
    </source>
</evidence>
<keyword evidence="4" id="KW-0732">Signal</keyword>
<dbReference type="CDD" id="cd00118">
    <property type="entry name" value="LysM"/>
    <property type="match status" value="1"/>
</dbReference>
<organism evidence="6 7">
    <name type="scientific">Mangrovactinospora gilvigrisea</name>
    <dbReference type="NCBI Taxonomy" id="1428644"/>
    <lineage>
        <taxon>Bacteria</taxon>
        <taxon>Bacillati</taxon>
        <taxon>Actinomycetota</taxon>
        <taxon>Actinomycetes</taxon>
        <taxon>Kitasatosporales</taxon>
        <taxon>Streptomycetaceae</taxon>
        <taxon>Mangrovactinospora</taxon>
    </lineage>
</organism>
<dbReference type="SUPFAM" id="SSF54106">
    <property type="entry name" value="LysM domain"/>
    <property type="match status" value="1"/>
</dbReference>
<dbReference type="InterPro" id="IPR010618">
    <property type="entry name" value="RPF"/>
</dbReference>
<name>A0A1J7BJX6_9ACTN</name>
<dbReference type="AlphaFoldDB" id="A0A1J7BJX6"/>
<dbReference type="STRING" id="1428644.BIV57_03695"/>
<keyword evidence="2" id="KW-0378">Hydrolase</keyword>
<protein>
    <recommendedName>
        <fullName evidence="5">LysM domain-containing protein</fullName>
    </recommendedName>
</protein>
<feature type="compositionally biased region" description="Low complexity" evidence="3">
    <location>
        <begin position="174"/>
        <end position="200"/>
    </location>
</feature>
<dbReference type="InterPro" id="IPR052196">
    <property type="entry name" value="Bact_Kbp"/>
</dbReference>
<evidence type="ECO:0000256" key="2">
    <source>
        <dbReference type="ARBA" id="ARBA00022801"/>
    </source>
</evidence>
<feature type="compositionally biased region" description="Gly residues" evidence="3">
    <location>
        <begin position="209"/>
        <end position="235"/>
    </location>
</feature>
<dbReference type="PANTHER" id="PTHR34700">
    <property type="entry name" value="POTASSIUM BINDING PROTEIN KBP"/>
    <property type="match status" value="1"/>
</dbReference>
<dbReference type="Pfam" id="PF01476">
    <property type="entry name" value="LysM"/>
    <property type="match status" value="1"/>
</dbReference>
<dbReference type="PANTHER" id="PTHR34700:SF4">
    <property type="entry name" value="PHAGE-LIKE ELEMENT PBSX PROTEIN XKDP"/>
    <property type="match status" value="1"/>
</dbReference>
<comment type="similarity">
    <text evidence="1">Belongs to the transglycosylase family. Rpf subfamily.</text>
</comment>
<proteinExistence type="inferred from homology"/>
<dbReference type="SUPFAM" id="SSF53955">
    <property type="entry name" value="Lysozyme-like"/>
    <property type="match status" value="1"/>
</dbReference>
<feature type="compositionally biased region" description="Low complexity" evidence="3">
    <location>
        <begin position="132"/>
        <end position="158"/>
    </location>
</feature>
<dbReference type="CDD" id="cd13925">
    <property type="entry name" value="RPF"/>
    <property type="match status" value="1"/>
</dbReference>
<keyword evidence="7" id="KW-1185">Reference proteome</keyword>
<dbReference type="OrthoDB" id="1404170at2"/>
<evidence type="ECO:0000313" key="7">
    <source>
        <dbReference type="Proteomes" id="UP000243342"/>
    </source>
</evidence>
<sequence>MQSGNGRHRRPRPVNRVVLKAGVAGAGVALPLLGVTTAHAADSTTWQKVADCESGGDWTLNSSNGFYGGLQFTQSTWEAFGGTQYAERPDLATESQQIAVAEKVLAEQGPEAWPVCGATAGLSDDGSGGDGSSASPSPSSSPSSSASPSPSSSSSSSGGDQGKRHHGHSGGSGSDDSFPSPSATPSQTGTPTPTPSATSPSTPPSTSPGQGGGRHAGPSGDGGSTGSDDGGQGGGKHAKGGAEYTVRPGDNLWDIAHSHGVDGGWKNLYRANKSTVGDNPSLILPGQHLALDGADGSDGSDS</sequence>
<feature type="domain" description="LysM" evidence="5">
    <location>
        <begin position="242"/>
        <end position="291"/>
    </location>
</feature>
<evidence type="ECO:0000256" key="1">
    <source>
        <dbReference type="ARBA" id="ARBA00010830"/>
    </source>
</evidence>
<accession>A0A1J7BJX6</accession>